<reference evidence="1" key="1">
    <citation type="journal article" date="2019" name="Sci. Rep.">
        <title>Draft genome of Tanacetum cinerariifolium, the natural source of mosquito coil.</title>
        <authorList>
            <person name="Yamashiro T."/>
            <person name="Shiraishi A."/>
            <person name="Satake H."/>
            <person name="Nakayama K."/>
        </authorList>
    </citation>
    <scope>NUCLEOTIDE SEQUENCE</scope>
</reference>
<comment type="caution">
    <text evidence="1">The sequence shown here is derived from an EMBL/GenBank/DDBJ whole genome shotgun (WGS) entry which is preliminary data.</text>
</comment>
<dbReference type="EMBL" id="BKCJ010472418">
    <property type="protein sequence ID" value="GFA70608.1"/>
    <property type="molecule type" value="Genomic_DNA"/>
</dbReference>
<proteinExistence type="predicted"/>
<name>A0A699K190_TANCI</name>
<dbReference type="AlphaFoldDB" id="A0A699K190"/>
<evidence type="ECO:0000313" key="1">
    <source>
        <dbReference type="EMBL" id="GFA70608.1"/>
    </source>
</evidence>
<protein>
    <submittedName>
        <fullName evidence="1">Uncharacterized protein</fullName>
    </submittedName>
</protein>
<sequence length="86" mass="9030">FLLFLGNGDSGGGKEVLPGGFLAWGEHVSELEAMAGKRVPMLQFLLFLGNGDSGGGKEVLLGGFLAWGEHVSELEAMAGKRVPMLQ</sequence>
<accession>A0A699K190</accession>
<feature type="non-terminal residue" evidence="1">
    <location>
        <position position="1"/>
    </location>
</feature>
<gene>
    <name evidence="1" type="ORF">Tci_642580</name>
</gene>
<organism evidence="1">
    <name type="scientific">Tanacetum cinerariifolium</name>
    <name type="common">Dalmatian daisy</name>
    <name type="synonym">Chrysanthemum cinerariifolium</name>
    <dbReference type="NCBI Taxonomy" id="118510"/>
    <lineage>
        <taxon>Eukaryota</taxon>
        <taxon>Viridiplantae</taxon>
        <taxon>Streptophyta</taxon>
        <taxon>Embryophyta</taxon>
        <taxon>Tracheophyta</taxon>
        <taxon>Spermatophyta</taxon>
        <taxon>Magnoliopsida</taxon>
        <taxon>eudicotyledons</taxon>
        <taxon>Gunneridae</taxon>
        <taxon>Pentapetalae</taxon>
        <taxon>asterids</taxon>
        <taxon>campanulids</taxon>
        <taxon>Asterales</taxon>
        <taxon>Asteraceae</taxon>
        <taxon>Asteroideae</taxon>
        <taxon>Anthemideae</taxon>
        <taxon>Anthemidinae</taxon>
        <taxon>Tanacetum</taxon>
    </lineage>
</organism>